<dbReference type="GO" id="GO:0000287">
    <property type="term" value="F:magnesium ion binding"/>
    <property type="evidence" value="ECO:0007669"/>
    <property type="project" value="InterPro"/>
</dbReference>
<dbReference type="InterPro" id="IPR036614">
    <property type="entry name" value="RusA-like_sf"/>
</dbReference>
<dbReference type="SUPFAM" id="SSF103084">
    <property type="entry name" value="Holliday junction resolvase RusA"/>
    <property type="match status" value="1"/>
</dbReference>
<reference evidence="1" key="1">
    <citation type="journal article" date="2021" name="Proc. Natl. Acad. Sci. U.S.A.">
        <title>A Catalog of Tens of Thousands of Viruses from Human Metagenomes Reveals Hidden Associations with Chronic Diseases.</title>
        <authorList>
            <person name="Tisza M.J."/>
            <person name="Buck C.B."/>
        </authorList>
    </citation>
    <scope>NUCLEOTIDE SEQUENCE</scope>
    <source>
        <strain evidence="1">CtDXu9</strain>
    </source>
</reference>
<organism evidence="1">
    <name type="scientific">Siphoviridae sp. ctDXu9</name>
    <dbReference type="NCBI Taxonomy" id="2825387"/>
    <lineage>
        <taxon>Viruses</taxon>
        <taxon>Duplodnaviria</taxon>
        <taxon>Heunggongvirae</taxon>
        <taxon>Uroviricota</taxon>
        <taxon>Caudoviricetes</taxon>
    </lineage>
</organism>
<name>A0A8S5VCT8_9CAUD</name>
<dbReference type="Pfam" id="PF05866">
    <property type="entry name" value="RusA"/>
    <property type="match status" value="1"/>
</dbReference>
<protein>
    <submittedName>
        <fullName evidence="1">Endodeoxyribonuclease RusA</fullName>
    </submittedName>
</protein>
<sequence length="186" mass="22130">MDKSIILTIDDFISVNHYLAYRAIMKNGKPMAMSYKTQEAKKFQTEFTEYVKRQAKEQNWETDPNPMQHYYVDAVFYFPRIDMDTNNYWKVAFDAITDSGVIWVDDNMACERVIKVLYDAKNPRIEYTIYKTNFIGIFDNIDQMNAFESTCKNCKRYCRNCSILRKAKEGRIQEEIQNNVCSKYKE</sequence>
<dbReference type="EMBL" id="BK016244">
    <property type="protein sequence ID" value="DAG04496.1"/>
    <property type="molecule type" value="Genomic_DNA"/>
</dbReference>
<accession>A0A8S5VCT8</accession>
<proteinExistence type="predicted"/>
<dbReference type="Gene3D" id="3.30.1330.70">
    <property type="entry name" value="Holliday junction resolvase RusA"/>
    <property type="match status" value="1"/>
</dbReference>
<dbReference type="GO" id="GO:0006310">
    <property type="term" value="P:DNA recombination"/>
    <property type="evidence" value="ECO:0007669"/>
    <property type="project" value="InterPro"/>
</dbReference>
<evidence type="ECO:0000313" key="1">
    <source>
        <dbReference type="EMBL" id="DAG04496.1"/>
    </source>
</evidence>
<dbReference type="InterPro" id="IPR008822">
    <property type="entry name" value="Endonuclease_RusA-like"/>
</dbReference>
<dbReference type="GO" id="GO:0006281">
    <property type="term" value="P:DNA repair"/>
    <property type="evidence" value="ECO:0007669"/>
    <property type="project" value="InterPro"/>
</dbReference>